<dbReference type="InterPro" id="IPR057398">
    <property type="entry name" value="GRESAG4.1/3_peripasmic_2"/>
</dbReference>
<dbReference type="Pfam" id="PF25493">
    <property type="entry name" value="Peripla_BP_A-cyclase"/>
    <property type="match status" value="1"/>
</dbReference>
<name>A0A1X0NKV8_9TRYP</name>
<evidence type="ECO:0000259" key="1">
    <source>
        <dbReference type="Pfam" id="PF25493"/>
    </source>
</evidence>
<dbReference type="Proteomes" id="UP000192257">
    <property type="component" value="Unassembled WGS sequence"/>
</dbReference>
<keyword evidence="2" id="KW-0675">Receptor</keyword>
<dbReference type="OrthoDB" id="252553at2759"/>
<dbReference type="EMBL" id="NBCO01000041">
    <property type="protein sequence ID" value="ORC84750.1"/>
    <property type="molecule type" value="Genomic_DNA"/>
</dbReference>
<dbReference type="GeneID" id="39989608"/>
<organism evidence="2 3">
    <name type="scientific">Trypanosoma theileri</name>
    <dbReference type="NCBI Taxonomy" id="67003"/>
    <lineage>
        <taxon>Eukaryota</taxon>
        <taxon>Discoba</taxon>
        <taxon>Euglenozoa</taxon>
        <taxon>Kinetoplastea</taxon>
        <taxon>Metakinetoplastina</taxon>
        <taxon>Trypanosomatida</taxon>
        <taxon>Trypanosomatidae</taxon>
        <taxon>Trypanosoma</taxon>
    </lineage>
</organism>
<feature type="non-terminal residue" evidence="2">
    <location>
        <position position="202"/>
    </location>
</feature>
<accession>A0A1X0NKV8</accession>
<evidence type="ECO:0000313" key="3">
    <source>
        <dbReference type="Proteomes" id="UP000192257"/>
    </source>
</evidence>
<protein>
    <submittedName>
        <fullName evidence="2">Receptor-type adenylate cyclase</fullName>
    </submittedName>
</protein>
<gene>
    <name evidence="2" type="ORF">TM35_000411200</name>
</gene>
<dbReference type="AlphaFoldDB" id="A0A1X0NKV8"/>
<comment type="caution">
    <text evidence="2">The sequence shown here is derived from an EMBL/GenBank/DDBJ whole genome shotgun (WGS) entry which is preliminary data.</text>
</comment>
<dbReference type="VEuPathDB" id="TriTrypDB:TM35_000411200"/>
<dbReference type="RefSeq" id="XP_028878816.1">
    <property type="nucleotide sequence ID" value="XM_029029828.1"/>
</dbReference>
<feature type="domain" description="Receptor-type adenylate cyclase GRESAG 4.1/3 periplasmic binding protein-like" evidence="1">
    <location>
        <begin position="68"/>
        <end position="197"/>
    </location>
</feature>
<sequence>MIDDLVIGDYGGDCSAASAHRGAVCHCNQGGRTVYMKRFVKDFRAEKISRGDLQLDLRECYSVKKKLKSKLIELAVVMKDNLRALGSLVELIIGTDAALNGYDLALRLRSFTLEIIESTMADAHVALTMTSEESLVHVVVGLVTEAMLDVPNVTFIDPLFMHPRLNKFRRNVIHLSPTVEQELFVLAQYLGNTSDASAAAVI</sequence>
<keyword evidence="3" id="KW-1185">Reference proteome</keyword>
<evidence type="ECO:0000313" key="2">
    <source>
        <dbReference type="EMBL" id="ORC84750.1"/>
    </source>
</evidence>
<proteinExistence type="predicted"/>
<reference evidence="2 3" key="1">
    <citation type="submission" date="2017-03" db="EMBL/GenBank/DDBJ databases">
        <title>An alternative strategy for trypanosome survival in the mammalian bloodstream revealed through genome and transcriptome analysis of the ubiquitous bovine parasite Trypanosoma (Megatrypanum) theileri.</title>
        <authorList>
            <person name="Kelly S."/>
            <person name="Ivens A."/>
            <person name="Mott A."/>
            <person name="O'Neill E."/>
            <person name="Emms D."/>
            <person name="Macleod O."/>
            <person name="Voorheis P."/>
            <person name="Matthews J."/>
            <person name="Matthews K."/>
            <person name="Carrington M."/>
        </authorList>
    </citation>
    <scope>NUCLEOTIDE SEQUENCE [LARGE SCALE GENOMIC DNA]</scope>
    <source>
        <strain evidence="2">Edinburgh</strain>
    </source>
</reference>